<dbReference type="SUPFAM" id="SSF50965">
    <property type="entry name" value="Galactose oxidase, central domain"/>
    <property type="match status" value="1"/>
</dbReference>
<dbReference type="InterPro" id="IPR011043">
    <property type="entry name" value="Gal_Oxase/kelch_b-propeller"/>
</dbReference>
<dbReference type="RefSeq" id="WP_015679838.1">
    <property type="nucleotide sequence ID" value="NZ_AOGZ02000008.1"/>
</dbReference>
<dbReference type="AlphaFoldDB" id="R9A796"/>
<organism evidence="1 2">
    <name type="scientific">Leptospira wolbachii serovar Codice str. CDC</name>
    <dbReference type="NCBI Taxonomy" id="1218599"/>
    <lineage>
        <taxon>Bacteria</taxon>
        <taxon>Pseudomonadati</taxon>
        <taxon>Spirochaetota</taxon>
        <taxon>Spirochaetia</taxon>
        <taxon>Leptospirales</taxon>
        <taxon>Leptospiraceae</taxon>
        <taxon>Leptospira</taxon>
    </lineage>
</organism>
<dbReference type="InterPro" id="IPR015943">
    <property type="entry name" value="WD40/YVTN_repeat-like_dom_sf"/>
</dbReference>
<comment type="caution">
    <text evidence="1">The sequence shown here is derived from an EMBL/GenBank/DDBJ whole genome shotgun (WGS) entry which is preliminary data.</text>
</comment>
<dbReference type="Gene3D" id="2.130.10.10">
    <property type="entry name" value="YVTN repeat-like/Quinoprotein amine dehydrogenase"/>
    <property type="match status" value="1"/>
</dbReference>
<gene>
    <name evidence="1" type="ORF">LEP1GSC195_1054</name>
</gene>
<evidence type="ECO:0000313" key="2">
    <source>
        <dbReference type="Proteomes" id="UP000013984"/>
    </source>
</evidence>
<dbReference type="PROSITE" id="PS51257">
    <property type="entry name" value="PROKAR_LIPOPROTEIN"/>
    <property type="match status" value="1"/>
</dbReference>
<keyword evidence="1" id="KW-0449">Lipoprotein</keyword>
<reference evidence="1" key="1">
    <citation type="submission" date="2013-04" db="EMBL/GenBank/DDBJ databases">
        <authorList>
            <person name="Harkins D.M."/>
            <person name="Durkin A.S."/>
            <person name="Brinkac L.M."/>
            <person name="Haft D.H."/>
            <person name="Selengut J.D."/>
            <person name="Sanka R."/>
            <person name="DePew J."/>
            <person name="Purushe J."/>
            <person name="Galloway R.L."/>
            <person name="Vinetz J.M."/>
            <person name="Sutton G.G."/>
            <person name="Nierman W.C."/>
            <person name="Fouts D.E."/>
        </authorList>
    </citation>
    <scope>NUCLEOTIDE SEQUENCE [LARGE SCALE GENOMIC DNA]</scope>
    <source>
        <strain evidence="1">CDC</strain>
    </source>
</reference>
<dbReference type="STRING" id="1218599.LEP1GSC195_1054"/>
<dbReference type="EMBL" id="AOGZ02000008">
    <property type="protein sequence ID" value="EOQ97879.1"/>
    <property type="molecule type" value="Genomic_DNA"/>
</dbReference>
<accession>R9A796</accession>
<evidence type="ECO:0000313" key="1">
    <source>
        <dbReference type="EMBL" id="EOQ97879.1"/>
    </source>
</evidence>
<protein>
    <submittedName>
        <fullName evidence="1">Lipoprotein</fullName>
    </submittedName>
</protein>
<name>R9A796_9LEPT</name>
<proteinExistence type="predicted"/>
<keyword evidence="2" id="KW-1185">Reference proteome</keyword>
<dbReference type="OrthoDB" id="345339at2"/>
<dbReference type="Proteomes" id="UP000013984">
    <property type="component" value="Unassembled WGS sequence"/>
</dbReference>
<sequence length="419" mass="45706">MNRFLISFLAFTIFISCADPKVNNTCDAENSLFLPNILFRLISKDKSNQCGYRLNSNPPACELTYEETHLDANWPAVKKEMETQFALGSGAPETLIQYRPETVASVISTSYPAFQGALNAPNGDIYFLPYDSTKILAINPSSKIYSNAGTVPGTVDFIGGSLGPAGIIYFSPHQNLNFYALDTFQNSLSIVGNKTLVGAAYNGAMYAPNGKIYFVPSSETNIRYYDTNTKTIGTVSTPTSGGFSSAVLTPQGKIYFIPFVSTTMYILDTKDDTVSTHPHVFPGSNAYISGILTPNGRIYMIPFRQIPLIYLDTTTDEIVTVTNIPAAIGSMFNGAVLAPNGKIYPIPEDYSNFISIDTKDHTITTLFSKPAGSYRGGALGPDGEIYLAPHLADRFDVIQTNSLGKFCPSLRLSPYWNKL</sequence>